<protein>
    <submittedName>
        <fullName evidence="2">Uncharacterized protein</fullName>
    </submittedName>
</protein>
<gene>
    <name evidence="2" type="ORF">E3O23_00890</name>
</gene>
<evidence type="ECO:0000313" key="3">
    <source>
        <dbReference type="Proteomes" id="UP000297866"/>
    </source>
</evidence>
<dbReference type="EMBL" id="SOEZ01000007">
    <property type="protein sequence ID" value="TFB56326.1"/>
    <property type="molecule type" value="Genomic_DNA"/>
</dbReference>
<reference evidence="2 3" key="1">
    <citation type="submission" date="2019-03" db="EMBL/GenBank/DDBJ databases">
        <title>Genomics of glacier-inhabiting Cryobacterium strains.</title>
        <authorList>
            <person name="Liu Q."/>
            <person name="Xin Y.-H."/>
        </authorList>
    </citation>
    <scope>NUCLEOTIDE SEQUENCE [LARGE SCALE GENOMIC DNA]</scope>
    <source>
        <strain evidence="2 3">Sr47</strain>
    </source>
</reference>
<feature type="region of interest" description="Disordered" evidence="1">
    <location>
        <begin position="206"/>
        <end position="228"/>
    </location>
</feature>
<dbReference type="OrthoDB" id="3211423at2"/>
<name>A0A4R8UKP1_9MICO</name>
<evidence type="ECO:0000256" key="1">
    <source>
        <dbReference type="SAM" id="MobiDB-lite"/>
    </source>
</evidence>
<sequence>MTLDAPEFVCGVSTYVWTPWELTRRISPRAEVRVMVAEADGRLHMNQYPRLYRLGPAAPTTPWCVRLADDDQVFRLLCFDFDAKGGDDAVERAVDDCDALSGILHANSIAHVVCQSSSGGGRHVWVGLRGGAPAAVVAGVAQAAHATYRTLDHGMLLNPREGAARPPGAPHRDGSTSIVLRGRVESLTDPTTTTEDLGRLAEALRERAPAARPEHSRPSGPLDASHRAHRGLSRWGEGHMATVGGGDNPSWTGFMCLLAAASAGWSVRDVEQAAQTAPGMEHYRTKNSGRGTRRPRSTAEGAERLERQWAKAQQYAALQQSLPEAREPADLAELTAIVADVDDILHRLRVSPGRWGQTEAAVSQRSILTALAYLTLQTGKRVVAASIRDLGLMVGLGRTTAADALRALQAAGFIDRVHGPDGVNAAEWRLTPRFSTGTGSVRSQPLNNPRPPTELFLQRTVLVRSIEDQLTDQLHDLFTRKGLGHLAGRLYALLREHASLTIESAARLLGVTARHTTVILSRLRRSRLLVKHEEGWARARRDLRDQAARLIRVAGTLVARQVAYQAERVVWAWWLAEQSTMSSSPRDRPRRAHVSSRPLFDVNAPGERVWPRYPRSGDGRANHREARYYVNAGVLSPTSRWQLAAG</sequence>
<keyword evidence="3" id="KW-1185">Reference proteome</keyword>
<evidence type="ECO:0000313" key="2">
    <source>
        <dbReference type="EMBL" id="TFB56326.1"/>
    </source>
</evidence>
<dbReference type="RefSeq" id="WP_134486931.1">
    <property type="nucleotide sequence ID" value="NZ_SOEZ01000007.1"/>
</dbReference>
<feature type="region of interest" description="Disordered" evidence="1">
    <location>
        <begin position="280"/>
        <end position="301"/>
    </location>
</feature>
<accession>A0A4R8UKP1</accession>
<dbReference type="Proteomes" id="UP000297866">
    <property type="component" value="Unassembled WGS sequence"/>
</dbReference>
<feature type="compositionally biased region" description="Basic and acidic residues" evidence="1">
    <location>
        <begin position="206"/>
        <end position="217"/>
    </location>
</feature>
<organism evidence="2 3">
    <name type="scientific">Cryobacterium tagatosivorans</name>
    <dbReference type="NCBI Taxonomy" id="1259199"/>
    <lineage>
        <taxon>Bacteria</taxon>
        <taxon>Bacillati</taxon>
        <taxon>Actinomycetota</taxon>
        <taxon>Actinomycetes</taxon>
        <taxon>Micrococcales</taxon>
        <taxon>Microbacteriaceae</taxon>
        <taxon>Cryobacterium</taxon>
    </lineage>
</organism>
<proteinExistence type="predicted"/>
<comment type="caution">
    <text evidence="2">The sequence shown here is derived from an EMBL/GenBank/DDBJ whole genome shotgun (WGS) entry which is preliminary data.</text>
</comment>
<feature type="compositionally biased region" description="Basic residues" evidence="1">
    <location>
        <begin position="285"/>
        <end position="296"/>
    </location>
</feature>
<dbReference type="AlphaFoldDB" id="A0A4R8UKP1"/>